<feature type="compositionally biased region" description="Basic and acidic residues" evidence="1">
    <location>
        <begin position="305"/>
        <end position="320"/>
    </location>
</feature>
<feature type="region of interest" description="Disordered" evidence="1">
    <location>
        <begin position="200"/>
        <end position="398"/>
    </location>
</feature>
<sequence>MVLQDATASPPESFAEEPYPSDNDHYTSDPSPSPQNGIVIDMDSLPRPVPLIGPLIGFPQRRINESVQQYLSTVQRLIQRELTQEEGSVLAYYIAKSEATRSYGAALGISAGMYRCYSTAATYRFPFWTPNPEKFDPNKFFNVLKGPRARMMWHGLRSAPFLLLGQLFGSALAMNYAAPVAVLSIQRDARLANFNEAMRKQANDAREKAQMEARGQSPGQALPNRNPSPAIQIPRRTEDRSGSEWPSGSSSSDDDMSPTAGNDPWMSSTDADTERVEPFRRPNRAVEKPFTYDDASPTGGMFSNETREKSNEGSAWDRIRKSASSGQPASGQHTSSSGGARPSQTEQRESSTLGDSFSFSSTDEERQLAKAEAQREFDARLERERRGGEFDDQGGRKW</sequence>
<evidence type="ECO:0008006" key="4">
    <source>
        <dbReference type="Google" id="ProtNLM"/>
    </source>
</evidence>
<feature type="compositionally biased region" description="Polar residues" evidence="1">
    <location>
        <begin position="322"/>
        <end position="345"/>
    </location>
</feature>
<feature type="compositionally biased region" description="Basic and acidic residues" evidence="1">
    <location>
        <begin position="272"/>
        <end position="291"/>
    </location>
</feature>
<protein>
    <recommendedName>
        <fullName evidence="4">Endo-1,3(4)-beta-glucanase</fullName>
    </recommendedName>
</protein>
<evidence type="ECO:0000256" key="1">
    <source>
        <dbReference type="SAM" id="MobiDB-lite"/>
    </source>
</evidence>
<evidence type="ECO:0000313" key="2">
    <source>
        <dbReference type="EMBL" id="OCK86418.1"/>
    </source>
</evidence>
<dbReference type="Proteomes" id="UP000250266">
    <property type="component" value="Unassembled WGS sequence"/>
</dbReference>
<feature type="compositionally biased region" description="Basic and acidic residues" evidence="1">
    <location>
        <begin position="200"/>
        <end position="211"/>
    </location>
</feature>
<name>A0A8E2JL42_9PEZI</name>
<dbReference type="AlphaFoldDB" id="A0A8E2JL42"/>
<evidence type="ECO:0000313" key="3">
    <source>
        <dbReference type="Proteomes" id="UP000250266"/>
    </source>
</evidence>
<reference evidence="2 3" key="1">
    <citation type="journal article" date="2016" name="Nat. Commun.">
        <title>Ectomycorrhizal ecology is imprinted in the genome of the dominant symbiotic fungus Cenococcum geophilum.</title>
        <authorList>
            <consortium name="DOE Joint Genome Institute"/>
            <person name="Peter M."/>
            <person name="Kohler A."/>
            <person name="Ohm R.A."/>
            <person name="Kuo A."/>
            <person name="Krutzmann J."/>
            <person name="Morin E."/>
            <person name="Arend M."/>
            <person name="Barry K.W."/>
            <person name="Binder M."/>
            <person name="Choi C."/>
            <person name="Clum A."/>
            <person name="Copeland A."/>
            <person name="Grisel N."/>
            <person name="Haridas S."/>
            <person name="Kipfer T."/>
            <person name="LaButti K."/>
            <person name="Lindquist E."/>
            <person name="Lipzen A."/>
            <person name="Maire R."/>
            <person name="Meier B."/>
            <person name="Mihaltcheva S."/>
            <person name="Molinier V."/>
            <person name="Murat C."/>
            <person name="Poggeler S."/>
            <person name="Quandt C.A."/>
            <person name="Sperisen C."/>
            <person name="Tritt A."/>
            <person name="Tisserant E."/>
            <person name="Crous P.W."/>
            <person name="Henrissat B."/>
            <person name="Nehls U."/>
            <person name="Egli S."/>
            <person name="Spatafora J.W."/>
            <person name="Grigoriev I.V."/>
            <person name="Martin F.M."/>
        </authorList>
    </citation>
    <scope>NUCLEOTIDE SEQUENCE [LARGE SCALE GENOMIC DNA]</scope>
    <source>
        <strain evidence="2 3">CBS 459.81</strain>
    </source>
</reference>
<dbReference type="OrthoDB" id="4204700at2759"/>
<feature type="compositionally biased region" description="Basic and acidic residues" evidence="1">
    <location>
        <begin position="363"/>
        <end position="398"/>
    </location>
</feature>
<gene>
    <name evidence="2" type="ORF">K432DRAFT_1140</name>
</gene>
<feature type="compositionally biased region" description="Polar residues" evidence="1">
    <location>
        <begin position="217"/>
        <end position="229"/>
    </location>
</feature>
<keyword evidence="3" id="KW-1185">Reference proteome</keyword>
<feature type="compositionally biased region" description="Low complexity" evidence="1">
    <location>
        <begin position="350"/>
        <end position="361"/>
    </location>
</feature>
<feature type="region of interest" description="Disordered" evidence="1">
    <location>
        <begin position="1"/>
        <end position="40"/>
    </location>
</feature>
<proteinExistence type="predicted"/>
<organism evidence="2 3">
    <name type="scientific">Lepidopterella palustris CBS 459.81</name>
    <dbReference type="NCBI Taxonomy" id="1314670"/>
    <lineage>
        <taxon>Eukaryota</taxon>
        <taxon>Fungi</taxon>
        <taxon>Dikarya</taxon>
        <taxon>Ascomycota</taxon>
        <taxon>Pezizomycotina</taxon>
        <taxon>Dothideomycetes</taxon>
        <taxon>Pleosporomycetidae</taxon>
        <taxon>Mytilinidiales</taxon>
        <taxon>Argynnaceae</taxon>
        <taxon>Lepidopterella</taxon>
    </lineage>
</organism>
<dbReference type="EMBL" id="KV744805">
    <property type="protein sequence ID" value="OCK86418.1"/>
    <property type="molecule type" value="Genomic_DNA"/>
</dbReference>
<accession>A0A8E2JL42</accession>